<dbReference type="AlphaFoldDB" id="A0A2S8I447"/>
<feature type="domain" description="Core-binding (CB)" evidence="6">
    <location>
        <begin position="2"/>
        <end position="95"/>
    </location>
</feature>
<dbReference type="Pfam" id="PF00589">
    <property type="entry name" value="Phage_integrase"/>
    <property type="match status" value="1"/>
</dbReference>
<dbReference type="GO" id="GO:0015074">
    <property type="term" value="P:DNA integration"/>
    <property type="evidence" value="ECO:0007669"/>
    <property type="project" value="UniProtKB-KW"/>
</dbReference>
<dbReference type="EMBL" id="PUIO01000148">
    <property type="protein sequence ID" value="PQP09475.1"/>
    <property type="molecule type" value="Genomic_DNA"/>
</dbReference>
<name>A0A2S8I447_RHOOP</name>
<dbReference type="GO" id="GO:0003677">
    <property type="term" value="F:DNA binding"/>
    <property type="evidence" value="ECO:0007669"/>
    <property type="project" value="UniProtKB-UniRule"/>
</dbReference>
<dbReference type="PANTHER" id="PTHR30349">
    <property type="entry name" value="PHAGE INTEGRASE-RELATED"/>
    <property type="match status" value="1"/>
</dbReference>
<dbReference type="InterPro" id="IPR010998">
    <property type="entry name" value="Integrase_recombinase_N"/>
</dbReference>
<gene>
    <name evidence="7" type="ORF">C5613_44140</name>
</gene>
<proteinExistence type="predicted"/>
<dbReference type="Gene3D" id="1.10.443.10">
    <property type="entry name" value="Intergrase catalytic core"/>
    <property type="match status" value="1"/>
</dbReference>
<evidence type="ECO:0000259" key="6">
    <source>
        <dbReference type="PROSITE" id="PS51900"/>
    </source>
</evidence>
<evidence type="ECO:0000256" key="4">
    <source>
        <dbReference type="PROSITE-ProRule" id="PRU01248"/>
    </source>
</evidence>
<sequence>MSALAPLVEAFFTERLLTQLHASPRTVAAYRDTLRLLLGFVHERTGKPPAQLDIDDLDAELVSKFLTHLEQQRHNSIRTRNARLAAIRSLFRYAALRHPEHAGLIARVLAIPAKRHERGIVAFLTPTETDAVLAAPDRSTWYGRRDHALLTFTMQTGLRVGELVALTRAEMRLGAGAHVQVQGKGRKRRTTPLTPQTIAVLRAWLREHAGEPDDPLFPTRRGRHLSIDAVEWLVAKHATTAAESCKSLRSKNITPHTLRHTAAMRLLQGGVDTSVIALYLGHESPRSTQPYLHADLTLKQQALDRTTPPNTKPGRYRPPDKLLAFLDDL</sequence>
<feature type="domain" description="Tyr recombinase" evidence="5">
    <location>
        <begin position="119"/>
        <end position="304"/>
    </location>
</feature>
<dbReference type="RefSeq" id="WP_105424064.1">
    <property type="nucleotide sequence ID" value="NZ_PUIO01000148.1"/>
</dbReference>
<evidence type="ECO:0000256" key="3">
    <source>
        <dbReference type="ARBA" id="ARBA00023172"/>
    </source>
</evidence>
<keyword evidence="1" id="KW-0229">DNA integration</keyword>
<evidence type="ECO:0000259" key="5">
    <source>
        <dbReference type="PROSITE" id="PS51898"/>
    </source>
</evidence>
<evidence type="ECO:0000256" key="2">
    <source>
        <dbReference type="ARBA" id="ARBA00023125"/>
    </source>
</evidence>
<dbReference type="InterPro" id="IPR013762">
    <property type="entry name" value="Integrase-like_cat_sf"/>
</dbReference>
<evidence type="ECO:0000256" key="1">
    <source>
        <dbReference type="ARBA" id="ARBA00022908"/>
    </source>
</evidence>
<dbReference type="PANTHER" id="PTHR30349:SF81">
    <property type="entry name" value="TYROSINE RECOMBINASE XERC"/>
    <property type="match status" value="1"/>
</dbReference>
<accession>A0A2S8I447</accession>
<dbReference type="Proteomes" id="UP000239290">
    <property type="component" value="Unassembled WGS sequence"/>
</dbReference>
<organism evidence="7 8">
    <name type="scientific">Rhodococcus opacus</name>
    <name type="common">Nocardia opaca</name>
    <dbReference type="NCBI Taxonomy" id="37919"/>
    <lineage>
        <taxon>Bacteria</taxon>
        <taxon>Bacillati</taxon>
        <taxon>Actinomycetota</taxon>
        <taxon>Actinomycetes</taxon>
        <taxon>Mycobacteriales</taxon>
        <taxon>Nocardiaceae</taxon>
        <taxon>Rhodococcus</taxon>
    </lineage>
</organism>
<dbReference type="SUPFAM" id="SSF56349">
    <property type="entry name" value="DNA breaking-rejoining enzymes"/>
    <property type="match status" value="1"/>
</dbReference>
<comment type="caution">
    <text evidence="7">The sequence shown here is derived from an EMBL/GenBank/DDBJ whole genome shotgun (WGS) entry which is preliminary data.</text>
</comment>
<reference evidence="8" key="1">
    <citation type="submission" date="2018-02" db="EMBL/GenBank/DDBJ databases">
        <title>Draft genome sequencing of Rhodococcus opacus KU647198.</title>
        <authorList>
            <person name="Zheng B.-X."/>
        </authorList>
    </citation>
    <scope>NUCLEOTIDE SEQUENCE [LARGE SCALE GENOMIC DNA]</scope>
    <source>
        <strain evidence="8">04-OD7</strain>
    </source>
</reference>
<protein>
    <submittedName>
        <fullName evidence="7">Integrase</fullName>
    </submittedName>
</protein>
<dbReference type="GO" id="GO:0006310">
    <property type="term" value="P:DNA recombination"/>
    <property type="evidence" value="ECO:0007669"/>
    <property type="project" value="UniProtKB-KW"/>
</dbReference>
<dbReference type="PROSITE" id="PS51898">
    <property type="entry name" value="TYR_RECOMBINASE"/>
    <property type="match status" value="1"/>
</dbReference>
<dbReference type="InterPro" id="IPR044068">
    <property type="entry name" value="CB"/>
</dbReference>
<dbReference type="InterPro" id="IPR002104">
    <property type="entry name" value="Integrase_catalytic"/>
</dbReference>
<keyword evidence="2 4" id="KW-0238">DNA-binding</keyword>
<dbReference type="PROSITE" id="PS51900">
    <property type="entry name" value="CB"/>
    <property type="match status" value="1"/>
</dbReference>
<dbReference type="InterPro" id="IPR004107">
    <property type="entry name" value="Integrase_SAM-like_N"/>
</dbReference>
<evidence type="ECO:0000313" key="7">
    <source>
        <dbReference type="EMBL" id="PQP09475.1"/>
    </source>
</evidence>
<dbReference type="InterPro" id="IPR050090">
    <property type="entry name" value="Tyrosine_recombinase_XerCD"/>
</dbReference>
<keyword evidence="3" id="KW-0233">DNA recombination</keyword>
<dbReference type="InterPro" id="IPR011010">
    <property type="entry name" value="DNA_brk_join_enz"/>
</dbReference>
<dbReference type="Pfam" id="PF02899">
    <property type="entry name" value="Phage_int_SAM_1"/>
    <property type="match status" value="1"/>
</dbReference>
<dbReference type="Gene3D" id="1.10.150.130">
    <property type="match status" value="1"/>
</dbReference>
<evidence type="ECO:0000313" key="8">
    <source>
        <dbReference type="Proteomes" id="UP000239290"/>
    </source>
</evidence>